<comment type="caution">
    <text evidence="1">The sequence shown here is derived from an EMBL/GenBank/DDBJ whole genome shotgun (WGS) entry which is preliminary data.</text>
</comment>
<protein>
    <recommendedName>
        <fullName evidence="3">Antitoxin</fullName>
    </recommendedName>
</protein>
<dbReference type="OrthoDB" id="2166423at2"/>
<proteinExistence type="predicted"/>
<sequence>MASDAHQVPVNLDDATLTELKTYCEFFSLDQNDLINNVLSHFLADHESIDLNQLALGYQAMGQLNEEIADEFSLTEAEAASIDQ</sequence>
<dbReference type="EMBL" id="BJUD01000024">
    <property type="protein sequence ID" value="GEK28946.1"/>
    <property type="molecule type" value="Genomic_DNA"/>
</dbReference>
<organism evidence="1 2">
    <name type="scientific">Furfurilactobacillus siliginis</name>
    <dbReference type="NCBI Taxonomy" id="348151"/>
    <lineage>
        <taxon>Bacteria</taxon>
        <taxon>Bacillati</taxon>
        <taxon>Bacillota</taxon>
        <taxon>Bacilli</taxon>
        <taxon>Lactobacillales</taxon>
        <taxon>Lactobacillaceae</taxon>
        <taxon>Furfurilactobacillus</taxon>
    </lineage>
</organism>
<dbReference type="InterPro" id="IPR013321">
    <property type="entry name" value="Arc_rbn_hlx_hlx"/>
</dbReference>
<dbReference type="AlphaFoldDB" id="A0A510VQB0"/>
<reference evidence="1 2" key="1">
    <citation type="submission" date="2019-07" db="EMBL/GenBank/DDBJ databases">
        <title>Whole genome shotgun sequence of Lactobacillus siliginis NBRC 101315.</title>
        <authorList>
            <person name="Hosoyama A."/>
            <person name="Uohara A."/>
            <person name="Ohji S."/>
            <person name="Ichikawa N."/>
        </authorList>
    </citation>
    <scope>NUCLEOTIDE SEQUENCE [LARGE SCALE GENOMIC DNA]</scope>
    <source>
        <strain evidence="1 2">NBRC 101315</strain>
    </source>
</reference>
<evidence type="ECO:0008006" key="3">
    <source>
        <dbReference type="Google" id="ProtNLM"/>
    </source>
</evidence>
<dbReference type="GO" id="GO:0006355">
    <property type="term" value="P:regulation of DNA-templated transcription"/>
    <property type="evidence" value="ECO:0007669"/>
    <property type="project" value="InterPro"/>
</dbReference>
<evidence type="ECO:0000313" key="1">
    <source>
        <dbReference type="EMBL" id="GEK28946.1"/>
    </source>
</evidence>
<dbReference type="RefSeq" id="WP_057811595.1">
    <property type="nucleotide sequence ID" value="NZ_BJUD01000024.1"/>
</dbReference>
<dbReference type="Proteomes" id="UP000321429">
    <property type="component" value="Unassembled WGS sequence"/>
</dbReference>
<accession>A0A510VQB0</accession>
<name>A0A510VQB0_9LACO</name>
<gene>
    <name evidence="1" type="ORF">LSI01_12570</name>
</gene>
<dbReference type="Gene3D" id="1.10.1220.10">
    <property type="entry name" value="Met repressor-like"/>
    <property type="match status" value="1"/>
</dbReference>
<evidence type="ECO:0000313" key="2">
    <source>
        <dbReference type="Proteomes" id="UP000321429"/>
    </source>
</evidence>